<reference evidence="2" key="1">
    <citation type="submission" date="2023-08" db="EMBL/GenBank/DDBJ databases">
        <title>Black Yeasts Isolated from many extreme environments.</title>
        <authorList>
            <person name="Coleine C."/>
            <person name="Stajich J.E."/>
            <person name="Selbmann L."/>
        </authorList>
    </citation>
    <scope>NUCLEOTIDE SEQUENCE</scope>
    <source>
        <strain evidence="2">CCFEE 5810</strain>
    </source>
</reference>
<comment type="caution">
    <text evidence="2">The sequence shown here is derived from an EMBL/GenBank/DDBJ whole genome shotgun (WGS) entry which is preliminary data.</text>
</comment>
<evidence type="ECO:0000313" key="2">
    <source>
        <dbReference type="EMBL" id="KAK5693575.1"/>
    </source>
</evidence>
<keyword evidence="1" id="KW-1133">Transmembrane helix</keyword>
<evidence type="ECO:0000313" key="3">
    <source>
        <dbReference type="Proteomes" id="UP001310594"/>
    </source>
</evidence>
<keyword evidence="1" id="KW-0812">Transmembrane</keyword>
<dbReference type="Proteomes" id="UP001310594">
    <property type="component" value="Unassembled WGS sequence"/>
</dbReference>
<name>A0AAN7ZLQ4_9PEZI</name>
<feature type="transmembrane region" description="Helical" evidence="1">
    <location>
        <begin position="20"/>
        <end position="44"/>
    </location>
</feature>
<gene>
    <name evidence="2" type="ORF">LTR97_010144</name>
</gene>
<accession>A0AAN7ZLQ4</accession>
<dbReference type="AlphaFoldDB" id="A0AAN7ZLQ4"/>
<dbReference type="EMBL" id="JAVRQU010000017">
    <property type="protein sequence ID" value="KAK5693575.1"/>
    <property type="molecule type" value="Genomic_DNA"/>
</dbReference>
<feature type="transmembrane region" description="Helical" evidence="1">
    <location>
        <begin position="50"/>
        <end position="68"/>
    </location>
</feature>
<proteinExistence type="predicted"/>
<keyword evidence="1" id="KW-0472">Membrane</keyword>
<evidence type="ECO:0000256" key="1">
    <source>
        <dbReference type="SAM" id="Phobius"/>
    </source>
</evidence>
<sequence>MTPSLFKSFEKALDDFTDDVSLTVTTLIFAMVPSAIYDFAFYSAPFPGPGMTLSVTSWFIQTTIALLISHSRTTRTFALCAWYCELPRDGRLDQGYGMGGFGNVEIEIGLSIGWKGAGARLRNAACEIS</sequence>
<organism evidence="2 3">
    <name type="scientific">Elasticomyces elasticus</name>
    <dbReference type="NCBI Taxonomy" id="574655"/>
    <lineage>
        <taxon>Eukaryota</taxon>
        <taxon>Fungi</taxon>
        <taxon>Dikarya</taxon>
        <taxon>Ascomycota</taxon>
        <taxon>Pezizomycotina</taxon>
        <taxon>Dothideomycetes</taxon>
        <taxon>Dothideomycetidae</taxon>
        <taxon>Mycosphaerellales</taxon>
        <taxon>Teratosphaeriaceae</taxon>
        <taxon>Elasticomyces</taxon>
    </lineage>
</organism>
<protein>
    <submittedName>
        <fullName evidence="2">Uncharacterized protein</fullName>
    </submittedName>
</protein>